<feature type="chain" id="PRO_5012882893" evidence="7">
    <location>
        <begin position="28"/>
        <end position="463"/>
    </location>
</feature>
<dbReference type="InterPro" id="IPR029058">
    <property type="entry name" value="AB_hydrolase_fold"/>
</dbReference>
<keyword evidence="3" id="KW-0378">Hydrolase</keyword>
<evidence type="ECO:0000259" key="8">
    <source>
        <dbReference type="Pfam" id="PF00561"/>
    </source>
</evidence>
<name>A0A1L8EID0_HAEIR</name>
<evidence type="ECO:0000313" key="9">
    <source>
        <dbReference type="EMBL" id="JAV18467.1"/>
    </source>
</evidence>
<sequence length="463" mass="52839">MILTRNLKSHWRLLFTLLIGIASLCSSGSWATADDSSSSSWSFSLGNINLFDIPKFPGVVFDAGSAKIQRHVKDSMKSLRNDVSIDPDIIEDSMLKTPELVKKYGYPSETHHVVTDDGYILELHRIANHGAMPVLLTHGLLDSSATWVMMGPNKGLAYLLYERGYDVWMTNVRGNTYSRNHTKYTTKHAVFWDFTFHEMGKYDLPASINYVLDMTSSKQLHYIGHSQGTMTYFIMCSERPEMCDKVILMQALAPVAFLKHCKSPVVEALAFFQEPLALLLNMIGAHEFLPNNEFITLLNQIVCDDDSFTEEICTNVMFLAAGFDKQQMNETMLPVILGHAPAGAATKQMQHYGQLKHSGHFRQYDYGWIRNHWRYGTINPPEYNLENVHSKVALHYSLNDWLSTPQDVDKLRRKLPNVVGKFQVVNPKFNHLDFVWGMDAQEVLYNKVMALMEMTERGDFNDM</sequence>
<keyword evidence="5" id="KW-0443">Lipid metabolism</keyword>
<dbReference type="PANTHER" id="PTHR11005">
    <property type="entry name" value="LYSOSOMAL ACID LIPASE-RELATED"/>
    <property type="match status" value="1"/>
</dbReference>
<evidence type="ECO:0000256" key="6">
    <source>
        <dbReference type="ARBA" id="ARBA00023180"/>
    </source>
</evidence>
<dbReference type="InterPro" id="IPR000073">
    <property type="entry name" value="AB_hydrolase_1"/>
</dbReference>
<dbReference type="FunFam" id="3.40.50.1820:FF:000021">
    <property type="entry name" value="Lipase"/>
    <property type="match status" value="1"/>
</dbReference>
<evidence type="ECO:0000256" key="3">
    <source>
        <dbReference type="ARBA" id="ARBA00022801"/>
    </source>
</evidence>
<organism evidence="9">
    <name type="scientific">Haematobia irritans</name>
    <name type="common">Horn fly</name>
    <name type="synonym">Conops irritans</name>
    <dbReference type="NCBI Taxonomy" id="7368"/>
    <lineage>
        <taxon>Eukaryota</taxon>
        <taxon>Metazoa</taxon>
        <taxon>Ecdysozoa</taxon>
        <taxon>Arthropoda</taxon>
        <taxon>Hexapoda</taxon>
        <taxon>Insecta</taxon>
        <taxon>Pterygota</taxon>
        <taxon>Neoptera</taxon>
        <taxon>Endopterygota</taxon>
        <taxon>Diptera</taxon>
        <taxon>Brachycera</taxon>
        <taxon>Muscomorpha</taxon>
        <taxon>Muscoidea</taxon>
        <taxon>Muscidae</taxon>
        <taxon>Haematobia</taxon>
    </lineage>
</organism>
<comment type="similarity">
    <text evidence="1">Belongs to the AB hydrolase superfamily. Lipase family.</text>
</comment>
<proteinExistence type="inferred from homology"/>
<dbReference type="Gene3D" id="3.40.50.1820">
    <property type="entry name" value="alpha/beta hydrolase"/>
    <property type="match status" value="1"/>
</dbReference>
<evidence type="ECO:0000256" key="5">
    <source>
        <dbReference type="ARBA" id="ARBA00023098"/>
    </source>
</evidence>
<dbReference type="AlphaFoldDB" id="A0A1L8EID0"/>
<dbReference type="SUPFAM" id="SSF53474">
    <property type="entry name" value="alpha/beta-Hydrolases"/>
    <property type="match status" value="1"/>
</dbReference>
<keyword evidence="2 7" id="KW-0732">Signal</keyword>
<protein>
    <submittedName>
        <fullName evidence="9">Putative triglyceride lipase-cholesterol esterase</fullName>
    </submittedName>
</protein>
<evidence type="ECO:0000256" key="4">
    <source>
        <dbReference type="ARBA" id="ARBA00022963"/>
    </source>
</evidence>
<evidence type="ECO:0000256" key="1">
    <source>
        <dbReference type="ARBA" id="ARBA00010701"/>
    </source>
</evidence>
<accession>A0A1L8EID0</accession>
<feature type="signal peptide" evidence="7">
    <location>
        <begin position="1"/>
        <end position="27"/>
    </location>
</feature>
<dbReference type="Pfam" id="PF00561">
    <property type="entry name" value="Abhydrolase_1"/>
    <property type="match status" value="1"/>
</dbReference>
<evidence type="ECO:0000256" key="7">
    <source>
        <dbReference type="SAM" id="SignalP"/>
    </source>
</evidence>
<dbReference type="GO" id="GO:0016042">
    <property type="term" value="P:lipid catabolic process"/>
    <property type="evidence" value="ECO:0007669"/>
    <property type="project" value="UniProtKB-KW"/>
</dbReference>
<reference evidence="9" key="1">
    <citation type="submission" date="2017-01" db="EMBL/GenBank/DDBJ databases">
        <title>An insight into the sialome and mialome of the horn fly, Haematobia irritans.</title>
        <authorList>
            <person name="Breijo M."/>
            <person name="Boiani M."/>
            <person name="Ures X."/>
            <person name="Rocha S."/>
            <person name="Sequeira M."/>
            <person name="Ribeiro J.M."/>
        </authorList>
    </citation>
    <scope>NUCLEOTIDE SEQUENCE</scope>
</reference>
<keyword evidence="6" id="KW-0325">Glycoprotein</keyword>
<keyword evidence="4" id="KW-0442">Lipid degradation</keyword>
<dbReference type="EMBL" id="GFDG01000332">
    <property type="protein sequence ID" value="JAV18467.1"/>
    <property type="molecule type" value="Transcribed_RNA"/>
</dbReference>
<feature type="domain" description="AB hydrolase-1" evidence="8">
    <location>
        <begin position="133"/>
        <end position="437"/>
    </location>
</feature>
<evidence type="ECO:0000256" key="2">
    <source>
        <dbReference type="ARBA" id="ARBA00022729"/>
    </source>
</evidence>
<dbReference type="GO" id="GO:0016787">
    <property type="term" value="F:hydrolase activity"/>
    <property type="evidence" value="ECO:0007669"/>
    <property type="project" value="UniProtKB-KW"/>
</dbReference>